<evidence type="ECO:0000256" key="1">
    <source>
        <dbReference type="ARBA" id="ARBA00022723"/>
    </source>
</evidence>
<proteinExistence type="predicted"/>
<keyword evidence="6" id="KW-1185">Reference proteome</keyword>
<evidence type="ECO:0000256" key="2">
    <source>
        <dbReference type="ARBA" id="ARBA00022771"/>
    </source>
</evidence>
<dbReference type="GO" id="GO:0008270">
    <property type="term" value="F:zinc ion binding"/>
    <property type="evidence" value="ECO:0007669"/>
    <property type="project" value="UniProtKB-KW"/>
</dbReference>
<dbReference type="InterPro" id="IPR003879">
    <property type="entry name" value="Butyrophylin_SPRY"/>
</dbReference>
<feature type="domain" description="B30.2/SPRY" evidence="4">
    <location>
        <begin position="1"/>
        <end position="95"/>
    </location>
</feature>
<dbReference type="Ensembl" id="ENSXMAT00000042378.1">
    <property type="protein sequence ID" value="ENSXMAP00000023138.1"/>
    <property type="gene ID" value="ENSXMAG00000029175.1"/>
</dbReference>
<dbReference type="SUPFAM" id="SSF49899">
    <property type="entry name" value="Concanavalin A-like lectins/glucanases"/>
    <property type="match status" value="1"/>
</dbReference>
<accession>A0A3B5PTV6</accession>
<dbReference type="PANTHER" id="PTHR25465">
    <property type="entry name" value="B-BOX DOMAIN CONTAINING"/>
    <property type="match status" value="1"/>
</dbReference>
<organism evidence="5 6">
    <name type="scientific">Xiphophorus maculatus</name>
    <name type="common">Southern platyfish</name>
    <name type="synonym">Platypoecilus maculatus</name>
    <dbReference type="NCBI Taxonomy" id="8083"/>
    <lineage>
        <taxon>Eukaryota</taxon>
        <taxon>Metazoa</taxon>
        <taxon>Chordata</taxon>
        <taxon>Craniata</taxon>
        <taxon>Vertebrata</taxon>
        <taxon>Euteleostomi</taxon>
        <taxon>Actinopterygii</taxon>
        <taxon>Neopterygii</taxon>
        <taxon>Teleostei</taxon>
        <taxon>Neoteleostei</taxon>
        <taxon>Acanthomorphata</taxon>
        <taxon>Ovalentaria</taxon>
        <taxon>Atherinomorphae</taxon>
        <taxon>Cyprinodontiformes</taxon>
        <taxon>Poeciliidae</taxon>
        <taxon>Poeciliinae</taxon>
        <taxon>Xiphophorus</taxon>
    </lineage>
</organism>
<reference evidence="5" key="3">
    <citation type="submission" date="2025-08" db="UniProtKB">
        <authorList>
            <consortium name="Ensembl"/>
        </authorList>
    </citation>
    <scope>IDENTIFICATION</scope>
    <source>
        <strain evidence="5">JP 163 A</strain>
    </source>
</reference>
<reference evidence="6" key="1">
    <citation type="submission" date="2012-01" db="EMBL/GenBank/DDBJ databases">
        <authorList>
            <person name="Walter R."/>
            <person name="Schartl M."/>
            <person name="Warren W."/>
        </authorList>
    </citation>
    <scope>NUCLEOTIDE SEQUENCE [LARGE SCALE GENOMIC DNA]</scope>
    <source>
        <strain evidence="6">JP 163 A</strain>
    </source>
</reference>
<dbReference type="PRINTS" id="PR01407">
    <property type="entry name" value="BUTYPHLNCDUF"/>
</dbReference>
<dbReference type="PROSITE" id="PS50188">
    <property type="entry name" value="B302_SPRY"/>
    <property type="match status" value="1"/>
</dbReference>
<evidence type="ECO:0000259" key="4">
    <source>
        <dbReference type="PROSITE" id="PS50188"/>
    </source>
</evidence>
<dbReference type="InterPro" id="IPR013320">
    <property type="entry name" value="ConA-like_dom_sf"/>
</dbReference>
<name>A0A3B5PTV6_XIPMA</name>
<dbReference type="Pfam" id="PF00622">
    <property type="entry name" value="SPRY"/>
    <property type="match status" value="1"/>
</dbReference>
<reference evidence="6" key="2">
    <citation type="journal article" date="2013" name="Nat. Genet.">
        <title>The genome of the platyfish, Xiphophorus maculatus, provides insights into evolutionary adaptation and several complex traits.</title>
        <authorList>
            <person name="Schartl M."/>
            <person name="Walter R.B."/>
            <person name="Shen Y."/>
            <person name="Garcia T."/>
            <person name="Catchen J."/>
            <person name="Amores A."/>
            <person name="Braasch I."/>
            <person name="Chalopin D."/>
            <person name="Volff J.N."/>
            <person name="Lesch K.P."/>
            <person name="Bisazza A."/>
            <person name="Minx P."/>
            <person name="Hillier L."/>
            <person name="Wilson R.K."/>
            <person name="Fuerstenberg S."/>
            <person name="Boore J."/>
            <person name="Searle S."/>
            <person name="Postlethwait J.H."/>
            <person name="Warren W.C."/>
        </authorList>
    </citation>
    <scope>NUCLEOTIDE SEQUENCE [LARGE SCALE GENOMIC DNA]</scope>
    <source>
        <strain evidence="6">JP 163 A</strain>
    </source>
</reference>
<dbReference type="AlphaFoldDB" id="A0A3B5PTV6"/>
<keyword evidence="3" id="KW-0862">Zinc</keyword>
<evidence type="ECO:0000256" key="3">
    <source>
        <dbReference type="ARBA" id="ARBA00022833"/>
    </source>
</evidence>
<evidence type="ECO:0000313" key="5">
    <source>
        <dbReference type="Ensembl" id="ENSXMAP00000023138.1"/>
    </source>
</evidence>
<dbReference type="Proteomes" id="UP000002852">
    <property type="component" value="Unassembled WGS sequence"/>
</dbReference>
<protein>
    <recommendedName>
        <fullName evidence="4">B30.2/SPRY domain-containing protein</fullName>
    </recommendedName>
</protein>
<dbReference type="Gene3D" id="2.60.120.920">
    <property type="match status" value="1"/>
</dbReference>
<evidence type="ECO:0000313" key="6">
    <source>
        <dbReference type="Proteomes" id="UP000002852"/>
    </source>
</evidence>
<dbReference type="InterPro" id="IPR003877">
    <property type="entry name" value="SPRY_dom"/>
</dbReference>
<dbReference type="InterPro" id="IPR051051">
    <property type="entry name" value="E3_ubiq-ligase_TRIM/RNF"/>
</dbReference>
<dbReference type="InterPro" id="IPR043136">
    <property type="entry name" value="B30.2/SPRY_sf"/>
</dbReference>
<keyword evidence="2" id="KW-0863">Zinc-finger</keyword>
<dbReference type="GeneTree" id="ENSGT00940000168523"/>
<dbReference type="InterPro" id="IPR001870">
    <property type="entry name" value="B30.2/SPRY"/>
</dbReference>
<keyword evidence="1" id="KW-0479">Metal-binding</keyword>
<dbReference type="InParanoid" id="A0A3B5PTV6"/>
<reference evidence="5" key="4">
    <citation type="submission" date="2025-09" db="UniProtKB">
        <authorList>
            <consortium name="Ensembl"/>
        </authorList>
    </citation>
    <scope>IDENTIFICATION</scope>
    <source>
        <strain evidence="5">JP 163 A</strain>
    </source>
</reference>
<sequence>MSWSLSCSDEGRYSVCHQNKREFISSCSSSAPYHKVGVYVDYPGGTLSFYRVSSEIPIHLHTLKTEFTQPLYPGFGFWTGSSYDHFLLRSLVPPSAIGSNRKQ</sequence>
<dbReference type="OMA" id="QAHFEIP"/>
<dbReference type="PANTHER" id="PTHR25465:SF14">
    <property type="entry name" value="E3 UBIQUITIN-PROTEIN LIGASE TRIM65"/>
    <property type="match status" value="1"/>
</dbReference>